<evidence type="ECO:0000313" key="2">
    <source>
        <dbReference type="Proteomes" id="UP000789759"/>
    </source>
</evidence>
<comment type="caution">
    <text evidence="1">The sequence shown here is derived from an EMBL/GenBank/DDBJ whole genome shotgun (WGS) entry which is preliminary data.</text>
</comment>
<reference evidence="1" key="1">
    <citation type="submission" date="2021-06" db="EMBL/GenBank/DDBJ databases">
        <authorList>
            <person name="Kallberg Y."/>
            <person name="Tangrot J."/>
            <person name="Rosling A."/>
        </authorList>
    </citation>
    <scope>NUCLEOTIDE SEQUENCE</scope>
    <source>
        <strain evidence="1">FL966</strain>
    </source>
</reference>
<dbReference type="Proteomes" id="UP000789759">
    <property type="component" value="Unassembled WGS sequence"/>
</dbReference>
<feature type="non-terminal residue" evidence="1">
    <location>
        <position position="125"/>
    </location>
</feature>
<gene>
    <name evidence="1" type="ORF">CPELLU_LOCUS16750</name>
</gene>
<accession>A0A9N9JPX1</accession>
<dbReference type="EMBL" id="CAJVQA010025693">
    <property type="protein sequence ID" value="CAG8786853.1"/>
    <property type="molecule type" value="Genomic_DNA"/>
</dbReference>
<evidence type="ECO:0000313" key="1">
    <source>
        <dbReference type="EMBL" id="CAG8786853.1"/>
    </source>
</evidence>
<protein>
    <submittedName>
        <fullName evidence="1">9484_t:CDS:1</fullName>
    </submittedName>
</protein>
<name>A0A9N9JPX1_9GLOM</name>
<sequence length="125" mass="14661">MSVSYTEILDDLITLGPATDPVTPPYTTTDDLATCVTLAFVQLKKANQLRNRIHVLTYGYYLGMVYANMTPDQVTHLKKLTTNYYYLTSMRVYDIFSKYELEQIYCTQRIKFRDIHLLNTEDIRR</sequence>
<dbReference type="OrthoDB" id="2333764at2759"/>
<proteinExistence type="predicted"/>
<dbReference type="AlphaFoldDB" id="A0A9N9JPX1"/>
<organism evidence="1 2">
    <name type="scientific">Cetraspora pellucida</name>
    <dbReference type="NCBI Taxonomy" id="1433469"/>
    <lineage>
        <taxon>Eukaryota</taxon>
        <taxon>Fungi</taxon>
        <taxon>Fungi incertae sedis</taxon>
        <taxon>Mucoromycota</taxon>
        <taxon>Glomeromycotina</taxon>
        <taxon>Glomeromycetes</taxon>
        <taxon>Diversisporales</taxon>
        <taxon>Gigasporaceae</taxon>
        <taxon>Cetraspora</taxon>
    </lineage>
</organism>
<keyword evidence="2" id="KW-1185">Reference proteome</keyword>